<accession>A0AAX2DIN7</accession>
<name>A0AAX2DIN7_9PSED</name>
<dbReference type="AlphaFoldDB" id="A0AAX2DIN7"/>
<keyword evidence="2" id="KW-1185">Reference proteome</keyword>
<evidence type="ECO:0000313" key="1">
    <source>
        <dbReference type="EMBL" id="SDU74721.1"/>
    </source>
</evidence>
<organism evidence="1 2">
    <name type="scientific">Pseudomonas mediterranea</name>
    <dbReference type="NCBI Taxonomy" id="183795"/>
    <lineage>
        <taxon>Bacteria</taxon>
        <taxon>Pseudomonadati</taxon>
        <taxon>Pseudomonadota</taxon>
        <taxon>Gammaproteobacteria</taxon>
        <taxon>Pseudomonadales</taxon>
        <taxon>Pseudomonadaceae</taxon>
        <taxon>Pseudomonas</taxon>
    </lineage>
</organism>
<dbReference type="RefSeq" id="WP_047702047.1">
    <property type="nucleotide sequence ID" value="NZ_LT629790.1"/>
</dbReference>
<protein>
    <submittedName>
        <fullName evidence="1">Uncharacterized protein</fullName>
    </submittedName>
</protein>
<reference evidence="1 2" key="1">
    <citation type="submission" date="2016-10" db="EMBL/GenBank/DDBJ databases">
        <authorList>
            <person name="Varghese N."/>
            <person name="Submissions S."/>
        </authorList>
    </citation>
    <scope>NUCLEOTIDE SEQUENCE [LARGE SCALE GENOMIC DNA]</scope>
    <source>
        <strain evidence="1 2">DSM 16733</strain>
    </source>
</reference>
<dbReference type="Proteomes" id="UP000183772">
    <property type="component" value="Chromosome I"/>
</dbReference>
<dbReference type="EMBL" id="LT629790">
    <property type="protein sequence ID" value="SDU74721.1"/>
    <property type="molecule type" value="Genomic_DNA"/>
</dbReference>
<gene>
    <name evidence="1" type="ORF">SAMN05216476_5270</name>
</gene>
<sequence>MQIVEPTYQEVKVVKLLAEAWNEYLKLPVEHPMEQEEFCTAVHACQEKVLARSGRRYMNSASEE</sequence>
<proteinExistence type="predicted"/>
<dbReference type="GeneID" id="76215230"/>
<evidence type="ECO:0000313" key="2">
    <source>
        <dbReference type="Proteomes" id="UP000183772"/>
    </source>
</evidence>